<dbReference type="RefSeq" id="WP_150024136.1">
    <property type="nucleotide sequence ID" value="NZ_VWOJ01000006.1"/>
</dbReference>
<keyword evidence="1" id="KW-0732">Signal</keyword>
<dbReference type="Proteomes" id="UP000325122">
    <property type="component" value="Unassembled WGS sequence"/>
</dbReference>
<keyword evidence="3" id="KW-1185">Reference proteome</keyword>
<feature type="chain" id="PRO_5024322484" evidence="1">
    <location>
        <begin position="21"/>
        <end position="148"/>
    </location>
</feature>
<comment type="caution">
    <text evidence="2">The sequence shown here is derived from an EMBL/GenBank/DDBJ whole genome shotgun (WGS) entry which is preliminary data.</text>
</comment>
<dbReference type="AlphaFoldDB" id="A0A5M6Z8E7"/>
<dbReference type="PROSITE" id="PS51257">
    <property type="entry name" value="PROKAR_LIPOPROTEIN"/>
    <property type="match status" value="1"/>
</dbReference>
<sequence>MKTFIACTALTLAAAGTASASCYSLDEAGDAALMEGYSVTEAARGPGLMERPPVADDAIGVMCVRPAPELREKDFELLHHGLSLYVRSGAEEAPTVISLSLREGDQYAVQLHEGDLSEDDIAAITAVLEGYDASEAALVRYYRDQADG</sequence>
<name>A0A5M6Z8E7_9PROT</name>
<reference evidence="2 3" key="1">
    <citation type="submission" date="2019-09" db="EMBL/GenBank/DDBJ databases">
        <authorList>
            <person name="Kevbrin V."/>
            <person name="Grouzdev D.S."/>
        </authorList>
    </citation>
    <scope>NUCLEOTIDE SEQUENCE [LARGE SCALE GENOMIC DNA]</scope>
    <source>
        <strain evidence="2 3">G-192</strain>
    </source>
</reference>
<proteinExistence type="predicted"/>
<accession>A0A5M6Z8E7</accession>
<protein>
    <submittedName>
        <fullName evidence="2">Uncharacterized protein</fullName>
    </submittedName>
</protein>
<evidence type="ECO:0000313" key="3">
    <source>
        <dbReference type="Proteomes" id="UP000325122"/>
    </source>
</evidence>
<evidence type="ECO:0000313" key="2">
    <source>
        <dbReference type="EMBL" id="KAA5800896.1"/>
    </source>
</evidence>
<dbReference type="EMBL" id="VWOJ01000006">
    <property type="protein sequence ID" value="KAA5800896.1"/>
    <property type="molecule type" value="Genomic_DNA"/>
</dbReference>
<organism evidence="2 3">
    <name type="scientific">Alkalicaulis satelles</name>
    <dbReference type="NCBI Taxonomy" id="2609175"/>
    <lineage>
        <taxon>Bacteria</taxon>
        <taxon>Pseudomonadati</taxon>
        <taxon>Pseudomonadota</taxon>
        <taxon>Alphaproteobacteria</taxon>
        <taxon>Maricaulales</taxon>
        <taxon>Maricaulaceae</taxon>
        <taxon>Alkalicaulis</taxon>
    </lineage>
</organism>
<evidence type="ECO:0000256" key="1">
    <source>
        <dbReference type="SAM" id="SignalP"/>
    </source>
</evidence>
<gene>
    <name evidence="2" type="ORF">F1654_13735</name>
</gene>
<feature type="signal peptide" evidence="1">
    <location>
        <begin position="1"/>
        <end position="20"/>
    </location>
</feature>